<evidence type="ECO:0000256" key="1">
    <source>
        <dbReference type="SAM" id="Phobius"/>
    </source>
</evidence>
<evidence type="ECO:0000313" key="3">
    <source>
        <dbReference type="Proteomes" id="UP000238801"/>
    </source>
</evidence>
<accession>A0A2T0X3G8</accession>
<comment type="caution">
    <text evidence="2">The sequence shown here is derived from an EMBL/GenBank/DDBJ whole genome shotgun (WGS) entry which is preliminary data.</text>
</comment>
<name>A0A2T0X3G8_9RHOB</name>
<dbReference type="Proteomes" id="UP000238801">
    <property type="component" value="Unassembled WGS sequence"/>
</dbReference>
<proteinExistence type="predicted"/>
<feature type="transmembrane region" description="Helical" evidence="1">
    <location>
        <begin position="12"/>
        <end position="36"/>
    </location>
</feature>
<dbReference type="EMBL" id="PVTT01000002">
    <property type="protein sequence ID" value="PRY93404.1"/>
    <property type="molecule type" value="Genomic_DNA"/>
</dbReference>
<keyword evidence="1" id="KW-0472">Membrane</keyword>
<keyword evidence="1" id="KW-0812">Transmembrane</keyword>
<protein>
    <submittedName>
        <fullName evidence="2">Uncharacterized protein</fullName>
    </submittedName>
</protein>
<gene>
    <name evidence="2" type="ORF">BCF33_2272</name>
</gene>
<sequence length="137" mass="14103">MPRPAERAAEMIRLGAYAVLGAAFLLFAGLGAAGLLDRVPAWASLAFGLGTAALVFVAAFALPRAAVEAAHDEGATALWLRAQAAGYWAAVGAFASIGWGPEAIGMGYDRYVPMIGFLAAAVPFVLVLIAEARRARG</sequence>
<organism evidence="2 3">
    <name type="scientific">Hasllibacter halocynthiae</name>
    <dbReference type="NCBI Taxonomy" id="595589"/>
    <lineage>
        <taxon>Bacteria</taxon>
        <taxon>Pseudomonadati</taxon>
        <taxon>Pseudomonadota</taxon>
        <taxon>Alphaproteobacteria</taxon>
        <taxon>Rhodobacterales</taxon>
        <taxon>Roseobacteraceae</taxon>
        <taxon>Hasllibacter</taxon>
    </lineage>
</organism>
<keyword evidence="3" id="KW-1185">Reference proteome</keyword>
<dbReference type="AlphaFoldDB" id="A0A2T0X3G8"/>
<feature type="transmembrane region" description="Helical" evidence="1">
    <location>
        <begin position="78"/>
        <end position="99"/>
    </location>
</feature>
<keyword evidence="1" id="KW-1133">Transmembrane helix</keyword>
<evidence type="ECO:0000313" key="2">
    <source>
        <dbReference type="EMBL" id="PRY93404.1"/>
    </source>
</evidence>
<feature type="transmembrane region" description="Helical" evidence="1">
    <location>
        <begin position="42"/>
        <end position="66"/>
    </location>
</feature>
<reference evidence="2 3" key="1">
    <citation type="submission" date="2018-03" db="EMBL/GenBank/DDBJ databases">
        <title>Genomic Encyclopedia of Archaeal and Bacterial Type Strains, Phase II (KMG-II): from individual species to whole genera.</title>
        <authorList>
            <person name="Goeker M."/>
        </authorList>
    </citation>
    <scope>NUCLEOTIDE SEQUENCE [LARGE SCALE GENOMIC DNA]</scope>
    <source>
        <strain evidence="2 3">DSM 29318</strain>
    </source>
</reference>
<feature type="transmembrane region" description="Helical" evidence="1">
    <location>
        <begin position="111"/>
        <end position="130"/>
    </location>
</feature>
<dbReference type="RefSeq" id="WP_106161000.1">
    <property type="nucleotide sequence ID" value="NZ_PVTT01000002.1"/>
</dbReference>